<dbReference type="Proteomes" id="UP001596501">
    <property type="component" value="Unassembled WGS sequence"/>
</dbReference>
<evidence type="ECO:0000313" key="1">
    <source>
        <dbReference type="EMBL" id="MFC7409251.1"/>
    </source>
</evidence>
<keyword evidence="2" id="KW-1185">Reference proteome</keyword>
<gene>
    <name evidence="1" type="ORF">ACFQPB_10295</name>
</gene>
<dbReference type="RefSeq" id="WP_382222680.1">
    <property type="nucleotide sequence ID" value="NZ_JBHTCA010000005.1"/>
</dbReference>
<organism evidence="1 2">
    <name type="scientific">Hydrogenophaga atypica</name>
    <dbReference type="NCBI Taxonomy" id="249409"/>
    <lineage>
        <taxon>Bacteria</taxon>
        <taxon>Pseudomonadati</taxon>
        <taxon>Pseudomonadota</taxon>
        <taxon>Betaproteobacteria</taxon>
        <taxon>Burkholderiales</taxon>
        <taxon>Comamonadaceae</taxon>
        <taxon>Hydrogenophaga</taxon>
    </lineage>
</organism>
<proteinExistence type="predicted"/>
<evidence type="ECO:0000313" key="2">
    <source>
        <dbReference type="Proteomes" id="UP001596501"/>
    </source>
</evidence>
<dbReference type="EMBL" id="JBHTCA010000005">
    <property type="protein sequence ID" value="MFC7409251.1"/>
    <property type="molecule type" value="Genomic_DNA"/>
</dbReference>
<accession>A0ABW2QIW4</accession>
<reference evidence="2" key="1">
    <citation type="journal article" date="2019" name="Int. J. Syst. Evol. Microbiol.">
        <title>The Global Catalogue of Microorganisms (GCM) 10K type strain sequencing project: providing services to taxonomists for standard genome sequencing and annotation.</title>
        <authorList>
            <consortium name="The Broad Institute Genomics Platform"/>
            <consortium name="The Broad Institute Genome Sequencing Center for Infectious Disease"/>
            <person name="Wu L."/>
            <person name="Ma J."/>
        </authorList>
    </citation>
    <scope>NUCLEOTIDE SEQUENCE [LARGE SCALE GENOMIC DNA]</scope>
    <source>
        <strain evidence="2">CGMCC 1.12371</strain>
    </source>
</reference>
<name>A0ABW2QIW4_9BURK</name>
<dbReference type="InterPro" id="IPR032720">
    <property type="entry name" value="Cys_rich_CWC"/>
</dbReference>
<sequence>MSTGTTDPSRCPLCGQPNRCAMEIERETVEKQGPCWCVSVDFTPALLAQVPAEAKDQACICAACAARASPCD</sequence>
<comment type="caution">
    <text evidence="1">The sequence shown here is derived from an EMBL/GenBank/DDBJ whole genome shotgun (WGS) entry which is preliminary data.</text>
</comment>
<dbReference type="Pfam" id="PF14375">
    <property type="entry name" value="Cys_rich_CWC"/>
    <property type="match status" value="1"/>
</dbReference>
<protein>
    <submittedName>
        <fullName evidence="1">Cysteine-rich CWC family protein</fullName>
    </submittedName>
</protein>